<evidence type="ECO:0000313" key="2">
    <source>
        <dbReference type="Proteomes" id="UP000189670"/>
    </source>
</evidence>
<name>A0A1V1PA58_9BACT</name>
<organism evidence="1 2">
    <name type="scientific">Candidatus Magnetoglobus multicellularis str. Araruama</name>
    <dbReference type="NCBI Taxonomy" id="890399"/>
    <lineage>
        <taxon>Bacteria</taxon>
        <taxon>Pseudomonadati</taxon>
        <taxon>Thermodesulfobacteriota</taxon>
        <taxon>Desulfobacteria</taxon>
        <taxon>Desulfobacterales</taxon>
        <taxon>Desulfobacteraceae</taxon>
        <taxon>Candidatus Magnetoglobus</taxon>
    </lineage>
</organism>
<proteinExistence type="predicted"/>
<dbReference type="EMBL" id="ATBP01000228">
    <property type="protein sequence ID" value="ETR71741.1"/>
    <property type="molecule type" value="Genomic_DNA"/>
</dbReference>
<dbReference type="Proteomes" id="UP000189670">
    <property type="component" value="Unassembled WGS sequence"/>
</dbReference>
<accession>A0A1V1PA58</accession>
<reference evidence="2" key="1">
    <citation type="submission" date="2012-11" db="EMBL/GenBank/DDBJ databases">
        <authorList>
            <person name="Lucero-Rivera Y.E."/>
            <person name="Tovar-Ramirez D."/>
        </authorList>
    </citation>
    <scope>NUCLEOTIDE SEQUENCE [LARGE SCALE GENOMIC DNA]</scope>
    <source>
        <strain evidence="2">Araruama</strain>
    </source>
</reference>
<protein>
    <submittedName>
        <fullName evidence="1">Peptidase U32</fullName>
    </submittedName>
</protein>
<dbReference type="AlphaFoldDB" id="A0A1V1PA58"/>
<sequence length="278" mass="31919">MLSHGIRFNYLFNAISYDAYASKLILIEEKLKKLRDMGVTTLTVSHSLLANFIRSKGFTFEIACSLNNFVNSVDRAMLFIGSGYDRIIVDEDEHRNIKLIQSIYDCCKVPVEILLNNGCVHRCINRISHQSIFAQSNLEADERLKLCQKMVSTCHSLFNSDFSTFLKANWVRPEDIKRYMAAGVTLFKLVSRTALTDSILQRLAIYSSQAYSGNVLNYVSVECPKEFYASSKTTHFGFNYLDTEHLSPYFDHVWNDCPGDNCQICNQWAEKIFPHVQR</sequence>
<gene>
    <name evidence="1" type="ORF">OMM_02264</name>
</gene>
<evidence type="ECO:0000313" key="1">
    <source>
        <dbReference type="EMBL" id="ETR71741.1"/>
    </source>
</evidence>
<comment type="caution">
    <text evidence="1">The sequence shown here is derived from an EMBL/GenBank/DDBJ whole genome shotgun (WGS) entry which is preliminary data.</text>
</comment>